<organism evidence="2">
    <name type="scientific">termite gut metagenome</name>
    <dbReference type="NCBI Taxonomy" id="433724"/>
    <lineage>
        <taxon>unclassified sequences</taxon>
        <taxon>metagenomes</taxon>
        <taxon>organismal metagenomes</taxon>
    </lineage>
</organism>
<dbReference type="EMBL" id="SNRY01001902">
    <property type="protein sequence ID" value="KAA6327950.1"/>
    <property type="molecule type" value="Genomic_DNA"/>
</dbReference>
<feature type="compositionally biased region" description="Polar residues" evidence="1">
    <location>
        <begin position="8"/>
        <end position="23"/>
    </location>
</feature>
<reference evidence="2" key="1">
    <citation type="submission" date="2019-03" db="EMBL/GenBank/DDBJ databases">
        <title>Single cell metagenomics reveals metabolic interactions within the superorganism composed of flagellate Streblomastix strix and complex community of Bacteroidetes bacteria on its surface.</title>
        <authorList>
            <person name="Treitli S.C."/>
            <person name="Kolisko M."/>
            <person name="Husnik F."/>
            <person name="Keeling P."/>
            <person name="Hampl V."/>
        </authorList>
    </citation>
    <scope>NUCLEOTIDE SEQUENCE</scope>
    <source>
        <strain evidence="2">STM</strain>
    </source>
</reference>
<comment type="caution">
    <text evidence="2">The sequence shown here is derived from an EMBL/GenBank/DDBJ whole genome shotgun (WGS) entry which is preliminary data.</text>
</comment>
<protein>
    <submittedName>
        <fullName evidence="2">Uncharacterized protein</fullName>
    </submittedName>
</protein>
<accession>A0A5J4R3M5</accession>
<name>A0A5J4R3M5_9ZZZZ</name>
<evidence type="ECO:0000256" key="1">
    <source>
        <dbReference type="SAM" id="MobiDB-lite"/>
    </source>
</evidence>
<sequence>MAEKKQSPAGQQGQTQTDNKNKYSSRTIIAIRQIFISGNKITAKEINARTGSNDARKCISILRREGMNIQDIRMENRCKLYWWERKNNQQKNLFGDE</sequence>
<feature type="region of interest" description="Disordered" evidence="1">
    <location>
        <begin position="1"/>
        <end position="23"/>
    </location>
</feature>
<dbReference type="AlphaFoldDB" id="A0A5J4R3M5"/>
<evidence type="ECO:0000313" key="2">
    <source>
        <dbReference type="EMBL" id="KAA6327950.1"/>
    </source>
</evidence>
<gene>
    <name evidence="2" type="ORF">EZS27_023101</name>
</gene>
<proteinExistence type="predicted"/>